<dbReference type="AlphaFoldDB" id="A0A1A9HYR9"/>
<accession>A0A1A9HYR9</accession>
<protein>
    <submittedName>
        <fullName evidence="2">Uncharacterized protein</fullName>
    </submittedName>
</protein>
<gene>
    <name evidence="2" type="ORF">A8C56_05685</name>
</gene>
<evidence type="ECO:0000256" key="1">
    <source>
        <dbReference type="SAM" id="MobiDB-lite"/>
    </source>
</evidence>
<proteinExistence type="predicted"/>
<dbReference type="Proteomes" id="UP000077667">
    <property type="component" value="Chromosome"/>
</dbReference>
<dbReference type="KEGG" id="nia:A8C56_05685"/>
<evidence type="ECO:0000313" key="3">
    <source>
        <dbReference type="Proteomes" id="UP000077667"/>
    </source>
</evidence>
<organism evidence="2 3">
    <name type="scientific">Niabella ginsenosidivorans</name>
    <dbReference type="NCBI Taxonomy" id="1176587"/>
    <lineage>
        <taxon>Bacteria</taxon>
        <taxon>Pseudomonadati</taxon>
        <taxon>Bacteroidota</taxon>
        <taxon>Chitinophagia</taxon>
        <taxon>Chitinophagales</taxon>
        <taxon>Chitinophagaceae</taxon>
        <taxon>Niabella</taxon>
    </lineage>
</organism>
<dbReference type="EMBL" id="CP015772">
    <property type="protein sequence ID" value="ANH80548.1"/>
    <property type="molecule type" value="Genomic_DNA"/>
</dbReference>
<feature type="region of interest" description="Disordered" evidence="1">
    <location>
        <begin position="1"/>
        <end position="25"/>
    </location>
</feature>
<reference evidence="2 3" key="1">
    <citation type="submission" date="2016-05" db="EMBL/GenBank/DDBJ databases">
        <title>Niabella ginsenosidivorans BS26 whole genome sequencing.</title>
        <authorList>
            <person name="Im W.T."/>
            <person name="Siddiqi M.Z."/>
        </authorList>
    </citation>
    <scope>NUCLEOTIDE SEQUENCE [LARGE SCALE GENOMIC DNA]</scope>
    <source>
        <strain evidence="2 3">BS26</strain>
    </source>
</reference>
<sequence>MPLRGSSSIGNGRRNQSLAEKQDPPRKALPAFIFPEIPGNIFMQDALAGAVANNLFWQRPPPVF</sequence>
<evidence type="ECO:0000313" key="2">
    <source>
        <dbReference type="EMBL" id="ANH80548.1"/>
    </source>
</evidence>
<feature type="compositionally biased region" description="Polar residues" evidence="1">
    <location>
        <begin position="1"/>
        <end position="19"/>
    </location>
</feature>
<name>A0A1A9HYR9_9BACT</name>
<keyword evidence="3" id="KW-1185">Reference proteome</keyword>